<evidence type="ECO:0000313" key="14">
    <source>
        <dbReference type="EMBL" id="GIY98534.1"/>
    </source>
</evidence>
<dbReference type="FunFam" id="3.30.160.60:FF:000710">
    <property type="entry name" value="Zinc finger protein 768"/>
    <property type="match status" value="1"/>
</dbReference>
<evidence type="ECO:0000256" key="10">
    <source>
        <dbReference type="ARBA" id="ARBA00023242"/>
    </source>
</evidence>
<dbReference type="GO" id="GO:0003677">
    <property type="term" value="F:DNA binding"/>
    <property type="evidence" value="ECO:0007669"/>
    <property type="project" value="UniProtKB-KW"/>
</dbReference>
<dbReference type="SMART" id="SM00355">
    <property type="entry name" value="ZnF_C2H2"/>
    <property type="match status" value="7"/>
</dbReference>
<evidence type="ECO:0000259" key="13">
    <source>
        <dbReference type="PROSITE" id="PS50157"/>
    </source>
</evidence>
<evidence type="ECO:0000256" key="3">
    <source>
        <dbReference type="ARBA" id="ARBA00022723"/>
    </source>
</evidence>
<dbReference type="Pfam" id="PF00096">
    <property type="entry name" value="zf-C2H2"/>
    <property type="match status" value="5"/>
</dbReference>
<keyword evidence="8" id="KW-0238">DNA-binding</keyword>
<feature type="domain" description="C2H2-type" evidence="13">
    <location>
        <begin position="683"/>
        <end position="710"/>
    </location>
</feature>
<dbReference type="InterPro" id="IPR036236">
    <property type="entry name" value="Znf_C2H2_sf"/>
</dbReference>
<keyword evidence="5 11" id="KW-0863">Zinc-finger</keyword>
<dbReference type="FunFam" id="3.30.160.60:FF:000099">
    <property type="entry name" value="Zinc finger protein 79"/>
    <property type="match status" value="1"/>
</dbReference>
<dbReference type="SUPFAM" id="SSF57667">
    <property type="entry name" value="beta-beta-alpha zinc fingers"/>
    <property type="match status" value="5"/>
</dbReference>
<dbReference type="FunFam" id="3.30.160.60:FF:001155">
    <property type="entry name" value="Zinc finger 30C"/>
    <property type="match status" value="1"/>
</dbReference>
<dbReference type="PROSITE" id="PS00028">
    <property type="entry name" value="ZINC_FINGER_C2H2_1"/>
    <property type="match status" value="7"/>
</dbReference>
<feature type="domain" description="C2H2-type" evidence="13">
    <location>
        <begin position="739"/>
        <end position="766"/>
    </location>
</feature>
<evidence type="ECO:0000256" key="11">
    <source>
        <dbReference type="PROSITE-ProRule" id="PRU00042"/>
    </source>
</evidence>
<dbReference type="EMBL" id="BPLR01000932">
    <property type="protein sequence ID" value="GIY98534.1"/>
    <property type="molecule type" value="Genomic_DNA"/>
</dbReference>
<keyword evidence="7" id="KW-0805">Transcription regulation</keyword>
<comment type="caution">
    <text evidence="14">The sequence shown here is derived from an EMBL/GenBank/DDBJ whole genome shotgun (WGS) entry which is preliminary data.</text>
</comment>
<feature type="compositionally biased region" description="Polar residues" evidence="12">
    <location>
        <begin position="551"/>
        <end position="562"/>
    </location>
</feature>
<dbReference type="InterPro" id="IPR013087">
    <property type="entry name" value="Znf_C2H2_type"/>
</dbReference>
<gene>
    <name evidence="14" type="ORF">CEXT_232301</name>
</gene>
<keyword evidence="10" id="KW-0539">Nucleus</keyword>
<dbReference type="FunFam" id="3.30.160.60:FF:001009">
    <property type="entry name" value="Zinc finger protein 26"/>
    <property type="match status" value="1"/>
</dbReference>
<feature type="region of interest" description="Disordered" evidence="12">
    <location>
        <begin position="535"/>
        <end position="562"/>
    </location>
</feature>
<sequence>MEYEGRWSSMSQCYSSTQQSILPDICQRTGYEIKAATEMPPKYGFSNQNAYNPETPEFLFPGMHPIPENDPHSTHLLLPSEASDAFTNQYTQYYEPINPEHLSSIPGAVTKRCILTGSQHTFSQKNELMHQMIQHPNASSQMESSLISSTKESQPHFSSAYHNFGEIDHILTNETSKYSETASEIPILNIQNAQYCTGNPIHPTDSIEQIEAFPFTMSTSDYSLDNLSPSINNLFQNENPRNITDAISLLGAYQISVENQESRVTNLDAIKFKGEDSNSKIKQWTECNYGKADSDSCASNSNQDHQPYFGSGIIGHYTELRKWEYLSSVTCSPEKQKACNISTITTANESKATYKNPSEDKVLRRIANSSRRSRTPQNTSAPTLARHRIDVRNAVKAFLTLTNCATTTTSTLAKKPFSCGQCGKRFPLKDSLNKHLRIHTGEKPYSCSECGKCFIFSFGLNAHIRTHSGEKLYACNKCSERYARNFDLRNHMRQHTGEEREKNYITNFEVHNCVRFGNQYRRTSATLPQRISDINSLSGNRKENTDISEPENPNNITDAISLPSTSQYSSSVICFSERQKASKTSTTTAANESNATYGNHSEDQILCRIASSKELDTTFGNTRKELYKCDKVRSSTLPTDRLAFSERSHGVARPNRSNFCDEAFADSSSPSTLVRKHPGDKPYKCAECGKCYEYPSQLSDHSSIHYGEMRYSCGECDKSFVYQNSLNKHLRIHTGEMPHTCRECGKCFAFHSELTRHTRPHSREKPYACYKCCKRYTRNSDLKRHMLKHADEERSKCNSCGAEFSFEESLEAHECRKTK</sequence>
<comment type="similarity">
    <text evidence="2">Belongs to the krueppel C2H2-type zinc-finger protein family.</text>
</comment>
<evidence type="ECO:0000256" key="12">
    <source>
        <dbReference type="SAM" id="MobiDB-lite"/>
    </source>
</evidence>
<dbReference type="PANTHER" id="PTHR24394">
    <property type="entry name" value="ZINC FINGER PROTEIN"/>
    <property type="match status" value="1"/>
</dbReference>
<dbReference type="Gene3D" id="3.30.160.60">
    <property type="entry name" value="Classic Zinc Finger"/>
    <property type="match status" value="7"/>
</dbReference>
<evidence type="ECO:0000256" key="2">
    <source>
        <dbReference type="ARBA" id="ARBA00006991"/>
    </source>
</evidence>
<keyword evidence="4" id="KW-0677">Repeat</keyword>
<evidence type="ECO:0000256" key="6">
    <source>
        <dbReference type="ARBA" id="ARBA00022833"/>
    </source>
</evidence>
<dbReference type="FunFam" id="3.30.160.60:FF:000151">
    <property type="entry name" value="Zinc finger and SCAN domain-containing 21"/>
    <property type="match status" value="1"/>
</dbReference>
<evidence type="ECO:0000313" key="15">
    <source>
        <dbReference type="Proteomes" id="UP001054945"/>
    </source>
</evidence>
<feature type="domain" description="C2H2-type" evidence="13">
    <location>
        <begin position="711"/>
        <end position="738"/>
    </location>
</feature>
<dbReference type="FunFam" id="3.30.160.60:FF:000100">
    <property type="entry name" value="Zinc finger 45-like"/>
    <property type="match status" value="1"/>
</dbReference>
<feature type="domain" description="C2H2-type" evidence="13">
    <location>
        <begin position="473"/>
        <end position="500"/>
    </location>
</feature>
<reference evidence="14 15" key="1">
    <citation type="submission" date="2021-06" db="EMBL/GenBank/DDBJ databases">
        <title>Caerostris extrusa draft genome.</title>
        <authorList>
            <person name="Kono N."/>
            <person name="Arakawa K."/>
        </authorList>
    </citation>
    <scope>NUCLEOTIDE SEQUENCE [LARGE SCALE GENOMIC DNA]</scope>
</reference>
<accession>A0AAV4XX19</accession>
<organism evidence="14 15">
    <name type="scientific">Caerostris extrusa</name>
    <name type="common">Bark spider</name>
    <name type="synonym">Caerostris bankana</name>
    <dbReference type="NCBI Taxonomy" id="172846"/>
    <lineage>
        <taxon>Eukaryota</taxon>
        <taxon>Metazoa</taxon>
        <taxon>Ecdysozoa</taxon>
        <taxon>Arthropoda</taxon>
        <taxon>Chelicerata</taxon>
        <taxon>Arachnida</taxon>
        <taxon>Araneae</taxon>
        <taxon>Araneomorphae</taxon>
        <taxon>Entelegynae</taxon>
        <taxon>Araneoidea</taxon>
        <taxon>Araneidae</taxon>
        <taxon>Caerostris</taxon>
    </lineage>
</organism>
<evidence type="ECO:0000256" key="9">
    <source>
        <dbReference type="ARBA" id="ARBA00023163"/>
    </source>
</evidence>
<name>A0AAV4XX19_CAEEX</name>
<dbReference type="FunFam" id="3.30.160.60:FF:002325">
    <property type="entry name" value="Si:cabz01021430.2"/>
    <property type="match status" value="1"/>
</dbReference>
<dbReference type="GO" id="GO:0008270">
    <property type="term" value="F:zinc ion binding"/>
    <property type="evidence" value="ECO:0007669"/>
    <property type="project" value="UniProtKB-KW"/>
</dbReference>
<evidence type="ECO:0000256" key="8">
    <source>
        <dbReference type="ARBA" id="ARBA00023125"/>
    </source>
</evidence>
<protein>
    <recommendedName>
        <fullName evidence="13">C2H2-type domain-containing protein</fullName>
    </recommendedName>
</protein>
<comment type="subcellular location">
    <subcellularLocation>
        <location evidence="1">Nucleus</location>
    </subcellularLocation>
</comment>
<evidence type="ECO:0000256" key="5">
    <source>
        <dbReference type="ARBA" id="ARBA00022771"/>
    </source>
</evidence>
<feature type="domain" description="C2H2-type" evidence="13">
    <location>
        <begin position="767"/>
        <end position="794"/>
    </location>
</feature>
<dbReference type="GO" id="GO:0005634">
    <property type="term" value="C:nucleus"/>
    <property type="evidence" value="ECO:0007669"/>
    <property type="project" value="UniProtKB-SubCell"/>
</dbReference>
<keyword evidence="3" id="KW-0479">Metal-binding</keyword>
<dbReference type="PANTHER" id="PTHR24394:SF44">
    <property type="entry name" value="ZINC FINGER PROTEIN 271-LIKE"/>
    <property type="match status" value="1"/>
</dbReference>
<proteinExistence type="inferred from homology"/>
<feature type="domain" description="C2H2-type" evidence="13">
    <location>
        <begin position="445"/>
        <end position="472"/>
    </location>
</feature>
<keyword evidence="15" id="KW-1185">Reference proteome</keyword>
<evidence type="ECO:0000256" key="4">
    <source>
        <dbReference type="ARBA" id="ARBA00022737"/>
    </source>
</evidence>
<keyword evidence="6" id="KW-0862">Zinc</keyword>
<evidence type="ECO:0000256" key="1">
    <source>
        <dbReference type="ARBA" id="ARBA00004123"/>
    </source>
</evidence>
<keyword evidence="9" id="KW-0804">Transcription</keyword>
<feature type="domain" description="C2H2-type" evidence="13">
    <location>
        <begin position="417"/>
        <end position="444"/>
    </location>
</feature>
<dbReference type="PROSITE" id="PS50157">
    <property type="entry name" value="ZINC_FINGER_C2H2_2"/>
    <property type="match status" value="7"/>
</dbReference>
<dbReference type="GO" id="GO:0000981">
    <property type="term" value="F:DNA-binding transcription factor activity, RNA polymerase II-specific"/>
    <property type="evidence" value="ECO:0007669"/>
    <property type="project" value="TreeGrafter"/>
</dbReference>
<evidence type="ECO:0000256" key="7">
    <source>
        <dbReference type="ARBA" id="ARBA00023015"/>
    </source>
</evidence>
<dbReference type="AlphaFoldDB" id="A0AAV4XX19"/>
<dbReference type="Proteomes" id="UP001054945">
    <property type="component" value="Unassembled WGS sequence"/>
</dbReference>